<keyword evidence="6 8" id="KW-0449">Lipoprotein</keyword>
<evidence type="ECO:0000313" key="9">
    <source>
        <dbReference type="Proteomes" id="UP000327039"/>
    </source>
</evidence>
<evidence type="ECO:0000256" key="4">
    <source>
        <dbReference type="ARBA" id="ARBA00023136"/>
    </source>
</evidence>
<evidence type="ECO:0000256" key="6">
    <source>
        <dbReference type="ARBA" id="ARBA00023288"/>
    </source>
</evidence>
<evidence type="ECO:0000256" key="3">
    <source>
        <dbReference type="ARBA" id="ARBA00022729"/>
    </source>
</evidence>
<comment type="similarity">
    <text evidence="2">Belongs to the NlpA lipoprotein family.</text>
</comment>
<dbReference type="Gene3D" id="3.40.190.10">
    <property type="entry name" value="Periplasmic binding protein-like II"/>
    <property type="match status" value="2"/>
</dbReference>
<name>A0A5J5ISG0_9MICO</name>
<keyword evidence="4" id="KW-0472">Membrane</keyword>
<dbReference type="GO" id="GO:0016020">
    <property type="term" value="C:membrane"/>
    <property type="evidence" value="ECO:0007669"/>
    <property type="project" value="UniProtKB-SubCell"/>
</dbReference>
<keyword evidence="9" id="KW-1185">Reference proteome</keyword>
<evidence type="ECO:0000313" key="8">
    <source>
        <dbReference type="EMBL" id="KAA9086818.1"/>
    </source>
</evidence>
<dbReference type="RefSeq" id="WP_150418988.1">
    <property type="nucleotide sequence ID" value="NZ_VYRZ01000002.1"/>
</dbReference>
<dbReference type="Pfam" id="PF03180">
    <property type="entry name" value="Lipoprotein_9"/>
    <property type="match status" value="1"/>
</dbReference>
<accession>A0A5J5ISG0</accession>
<dbReference type="SUPFAM" id="SSF53850">
    <property type="entry name" value="Periplasmic binding protein-like II"/>
    <property type="match status" value="1"/>
</dbReference>
<proteinExistence type="inferred from homology"/>
<dbReference type="Proteomes" id="UP000327039">
    <property type="component" value="Unassembled WGS sequence"/>
</dbReference>
<dbReference type="OrthoDB" id="9812878at2"/>
<comment type="subcellular location">
    <subcellularLocation>
        <location evidence="1">Membrane</location>
        <topology evidence="1">Lipid-anchor</topology>
    </subcellularLocation>
</comment>
<dbReference type="PANTHER" id="PTHR30429">
    <property type="entry name" value="D-METHIONINE-BINDING LIPOPROTEIN METQ"/>
    <property type="match status" value="1"/>
</dbReference>
<sequence length="279" mass="29048">MSFRTPRARIAAAVTATATALVLLAGCATGGAGGTDDGADPAETVTLRVGAVTSPATDIVDAAGDAIADGYEIELVEVSDYVTINNMLAAGDIDANFSQHEPYMTEFNEKNGASLEAVQPIYNFVIAFYSKTLSDIDELPTGATVAIPNDSSNTARALKLLSDAGVIDLAAGVDPYAATLDDVTGNPKDLQFLSLQINQLNTAYDEADLVFQWPSHIAALGLTPQDDGLLTELDDRFALQLVVPAADADSAATRALVDAFTSDDVREVISGNATIEAAF</sequence>
<feature type="signal peptide" evidence="7">
    <location>
        <begin position="1"/>
        <end position="25"/>
    </location>
</feature>
<protein>
    <submittedName>
        <fullName evidence="8">D-methionine-binding lipoprotein MetQ</fullName>
    </submittedName>
</protein>
<evidence type="ECO:0000256" key="1">
    <source>
        <dbReference type="ARBA" id="ARBA00004635"/>
    </source>
</evidence>
<evidence type="ECO:0000256" key="5">
    <source>
        <dbReference type="ARBA" id="ARBA00023139"/>
    </source>
</evidence>
<dbReference type="PANTHER" id="PTHR30429:SF1">
    <property type="entry name" value="D-METHIONINE-BINDING LIPOPROTEIN METQ-RELATED"/>
    <property type="match status" value="1"/>
</dbReference>
<evidence type="ECO:0000256" key="2">
    <source>
        <dbReference type="ARBA" id="ARBA00008973"/>
    </source>
</evidence>
<dbReference type="EMBL" id="VYRZ01000002">
    <property type="protein sequence ID" value="KAA9086818.1"/>
    <property type="molecule type" value="Genomic_DNA"/>
</dbReference>
<gene>
    <name evidence="8" type="ORF">F6B42_07410</name>
</gene>
<reference evidence="9" key="1">
    <citation type="submission" date="2019-09" db="EMBL/GenBank/DDBJ databases">
        <title>Mumia zhuanghuii sp. nov. isolated from the intestinal contents of plateau pika (Ochotona curzoniae) in the Qinghai-Tibet plateau of China.</title>
        <authorList>
            <person name="Tian Z."/>
        </authorList>
    </citation>
    <scope>NUCLEOTIDE SEQUENCE [LARGE SCALE GENOMIC DNA]</scope>
    <source>
        <strain evidence="9">DSM 25564</strain>
    </source>
</reference>
<dbReference type="PROSITE" id="PS51257">
    <property type="entry name" value="PROKAR_LIPOPROTEIN"/>
    <property type="match status" value="1"/>
</dbReference>
<keyword evidence="5" id="KW-0564">Palmitate</keyword>
<feature type="chain" id="PRO_5038458236" evidence="7">
    <location>
        <begin position="26"/>
        <end position="279"/>
    </location>
</feature>
<dbReference type="InterPro" id="IPR004872">
    <property type="entry name" value="Lipoprotein_NlpA"/>
</dbReference>
<organism evidence="8 9">
    <name type="scientific">Microbacterium radiodurans</name>
    <dbReference type="NCBI Taxonomy" id="661398"/>
    <lineage>
        <taxon>Bacteria</taxon>
        <taxon>Bacillati</taxon>
        <taxon>Actinomycetota</taxon>
        <taxon>Actinomycetes</taxon>
        <taxon>Micrococcales</taxon>
        <taxon>Microbacteriaceae</taxon>
        <taxon>Microbacterium</taxon>
    </lineage>
</organism>
<keyword evidence="3 7" id="KW-0732">Signal</keyword>
<evidence type="ECO:0000256" key="7">
    <source>
        <dbReference type="SAM" id="SignalP"/>
    </source>
</evidence>
<comment type="caution">
    <text evidence="8">The sequence shown here is derived from an EMBL/GenBank/DDBJ whole genome shotgun (WGS) entry which is preliminary data.</text>
</comment>
<dbReference type="AlphaFoldDB" id="A0A5J5ISG0"/>